<feature type="active site" description="Proton donor" evidence="4">
    <location>
        <position position="149"/>
    </location>
</feature>
<dbReference type="PANTHER" id="PTHR37817">
    <property type="entry name" value="N-ACETYLTRANSFERASE EIS"/>
    <property type="match status" value="1"/>
</dbReference>
<dbReference type="EMBL" id="JACHMU010000001">
    <property type="protein sequence ID" value="MBB5743790.1"/>
    <property type="molecule type" value="Genomic_DNA"/>
</dbReference>
<dbReference type="Proteomes" id="UP000517712">
    <property type="component" value="Unassembled WGS sequence"/>
</dbReference>
<dbReference type="InterPro" id="IPR041380">
    <property type="entry name" value="Acetyltransf_17"/>
</dbReference>
<dbReference type="InterPro" id="IPR025559">
    <property type="entry name" value="Eis_dom"/>
</dbReference>
<evidence type="ECO:0000259" key="5">
    <source>
        <dbReference type="PROSITE" id="PS51186"/>
    </source>
</evidence>
<dbReference type="InterPro" id="IPR022902">
    <property type="entry name" value="NAcTrfase_Eis"/>
</dbReference>
<dbReference type="GO" id="GO:0034069">
    <property type="term" value="F:aminoglycoside N-acetyltransferase activity"/>
    <property type="evidence" value="ECO:0007669"/>
    <property type="project" value="TreeGrafter"/>
</dbReference>
<dbReference type="SUPFAM" id="SSF55718">
    <property type="entry name" value="SCP-like"/>
    <property type="match status" value="1"/>
</dbReference>
<dbReference type="InterPro" id="IPR016181">
    <property type="entry name" value="Acyl_CoA_acyltransferase"/>
</dbReference>
<protein>
    <submittedName>
        <fullName evidence="6">Putative acetyltransferase</fullName>
    </submittedName>
</protein>
<reference evidence="6 7" key="1">
    <citation type="submission" date="2020-08" db="EMBL/GenBank/DDBJ databases">
        <title>Sequencing the genomes of 1000 actinobacteria strains.</title>
        <authorList>
            <person name="Klenk H.-P."/>
        </authorList>
    </citation>
    <scope>NUCLEOTIDE SEQUENCE [LARGE SCALE GENOMIC DNA]</scope>
    <source>
        <strain evidence="6 7">DSM 24823</strain>
    </source>
</reference>
<dbReference type="SUPFAM" id="SSF55729">
    <property type="entry name" value="Acyl-CoA N-acyltransferases (Nat)"/>
    <property type="match status" value="1"/>
</dbReference>
<dbReference type="Gene3D" id="3.30.1050.10">
    <property type="entry name" value="SCP2 sterol-binding domain"/>
    <property type="match status" value="1"/>
</dbReference>
<accession>A0A7W9CDU5</accession>
<evidence type="ECO:0000256" key="3">
    <source>
        <dbReference type="ARBA" id="ARBA00023315"/>
    </source>
</evidence>
<name>A0A7W9CDU5_9MICO</name>
<keyword evidence="3 4" id="KW-0012">Acyltransferase</keyword>
<dbReference type="PANTHER" id="PTHR37817:SF1">
    <property type="entry name" value="N-ACETYLTRANSFERASE EIS"/>
    <property type="match status" value="1"/>
</dbReference>
<feature type="binding site" evidence="4">
    <location>
        <begin position="116"/>
        <end position="121"/>
    </location>
    <ligand>
        <name>acetyl-CoA</name>
        <dbReference type="ChEBI" id="CHEBI:57288"/>
    </ligand>
</feature>
<evidence type="ECO:0000313" key="6">
    <source>
        <dbReference type="EMBL" id="MBB5743790.1"/>
    </source>
</evidence>
<feature type="binding site" evidence="4">
    <location>
        <begin position="108"/>
        <end position="110"/>
    </location>
    <ligand>
        <name>acetyl-CoA</name>
        <dbReference type="ChEBI" id="CHEBI:57288"/>
    </ligand>
</feature>
<dbReference type="Pfam" id="PF13530">
    <property type="entry name" value="SCP2_2"/>
    <property type="match status" value="1"/>
</dbReference>
<dbReference type="Pfam" id="PF13527">
    <property type="entry name" value="Acetyltransf_9"/>
    <property type="match status" value="1"/>
</dbReference>
<dbReference type="InterPro" id="IPR000182">
    <property type="entry name" value="GNAT_dom"/>
</dbReference>
<gene>
    <name evidence="6" type="ORF">HD600_002287</name>
</gene>
<dbReference type="Pfam" id="PF17668">
    <property type="entry name" value="Acetyltransf_17"/>
    <property type="match status" value="1"/>
</dbReference>
<dbReference type="GO" id="GO:0030649">
    <property type="term" value="P:aminoglycoside antibiotic catabolic process"/>
    <property type="evidence" value="ECO:0007669"/>
    <property type="project" value="TreeGrafter"/>
</dbReference>
<proteinExistence type="inferred from homology"/>
<keyword evidence="7" id="KW-1185">Reference proteome</keyword>
<evidence type="ECO:0000256" key="4">
    <source>
        <dbReference type="HAMAP-Rule" id="MF_01812"/>
    </source>
</evidence>
<dbReference type="RefSeq" id="WP_184283776.1">
    <property type="nucleotide sequence ID" value="NZ_BAAAPG010000001.1"/>
</dbReference>
<evidence type="ECO:0000256" key="1">
    <source>
        <dbReference type="ARBA" id="ARBA00009213"/>
    </source>
</evidence>
<dbReference type="Gene3D" id="3.40.630.30">
    <property type="match status" value="2"/>
</dbReference>
<feature type="active site" description="Proton acceptor; via carboxylate" evidence="4">
    <location>
        <position position="430"/>
    </location>
</feature>
<dbReference type="InterPro" id="IPR051554">
    <property type="entry name" value="Acetyltransferase_Eis"/>
</dbReference>
<sequence>MTDATQIPVDSVSAEALERQGLTYRLVDTSSEDDANAFIRADARGFLDAEPADDVLAVDRAGIAERRNIGVFPADAARGALPVATVNSWVTPLTVPGGEVDMWAISSVTVSGTHRRRGVARALLEGELRAAASAGVPVAGLTASEATIYGRYGFAPAVPVARMTIDTRRAGWAATAPAGRIEYVEKEALKTSLAAVHEVERTQRAGQVAGWDLRWGRMAAVAAGNPSAAKVRGVRYLDEHGKVRGVMVYTLEDVPGAFRSAMNISLLTTVTQDALTALWGFALQHDLVDKVTADLRPIDDPLPWLVTDRRGVEVVVHDHGWLRILDVPAAFGGRTYRAPLDVVLRVEDTLGFADGTWRITVPDGRASVTPSQTETADAALDVSTLSALYVGGVSAAQLRAAGRLDASAEVAASIDDAFRATSAPALGIWY</sequence>
<dbReference type="InterPro" id="IPR036527">
    <property type="entry name" value="SCP2_sterol-bd_dom_sf"/>
</dbReference>
<evidence type="ECO:0000313" key="7">
    <source>
        <dbReference type="Proteomes" id="UP000517712"/>
    </source>
</evidence>
<organism evidence="6 7">
    <name type="scientific">Microbacterium ginsengiterrae</name>
    <dbReference type="NCBI Taxonomy" id="546115"/>
    <lineage>
        <taxon>Bacteria</taxon>
        <taxon>Bacillati</taxon>
        <taxon>Actinomycetota</taxon>
        <taxon>Actinomycetes</taxon>
        <taxon>Micrococcales</taxon>
        <taxon>Microbacteriaceae</taxon>
        <taxon>Microbacterium</taxon>
    </lineage>
</organism>
<dbReference type="HAMAP" id="MF_01812">
    <property type="entry name" value="Eis"/>
    <property type="match status" value="1"/>
</dbReference>
<keyword evidence="2 4" id="KW-0808">Transferase</keyword>
<comment type="subunit">
    <text evidence="4">Homohexamer; trimer of dimers.</text>
</comment>
<evidence type="ECO:0000256" key="2">
    <source>
        <dbReference type="ARBA" id="ARBA00022679"/>
    </source>
</evidence>
<feature type="domain" description="N-acetyltransferase" evidence="5">
    <location>
        <begin position="22"/>
        <end position="177"/>
    </location>
</feature>
<dbReference type="AlphaFoldDB" id="A0A7W9CDU5"/>
<comment type="similarity">
    <text evidence="1 4">Belongs to the acetyltransferase Eis family.</text>
</comment>
<comment type="caution">
    <text evidence="6">The sequence shown here is derived from an EMBL/GenBank/DDBJ whole genome shotgun (WGS) entry which is preliminary data.</text>
</comment>
<feature type="binding site" evidence="4">
    <location>
        <begin position="144"/>
        <end position="145"/>
    </location>
    <ligand>
        <name>acetyl-CoA</name>
        <dbReference type="ChEBI" id="CHEBI:57288"/>
    </ligand>
</feature>
<dbReference type="PROSITE" id="PS51186">
    <property type="entry name" value="GNAT"/>
    <property type="match status" value="1"/>
</dbReference>